<dbReference type="AlphaFoldDB" id="A0AA36AT84"/>
<evidence type="ECO:0000256" key="1">
    <source>
        <dbReference type="SAM" id="MobiDB-lite"/>
    </source>
</evidence>
<organism evidence="2 3">
    <name type="scientific">Octopus vulgaris</name>
    <name type="common">Common octopus</name>
    <dbReference type="NCBI Taxonomy" id="6645"/>
    <lineage>
        <taxon>Eukaryota</taxon>
        <taxon>Metazoa</taxon>
        <taxon>Spiralia</taxon>
        <taxon>Lophotrochozoa</taxon>
        <taxon>Mollusca</taxon>
        <taxon>Cephalopoda</taxon>
        <taxon>Coleoidea</taxon>
        <taxon>Octopodiformes</taxon>
        <taxon>Octopoda</taxon>
        <taxon>Incirrata</taxon>
        <taxon>Octopodidae</taxon>
        <taxon>Octopus</taxon>
    </lineage>
</organism>
<dbReference type="Proteomes" id="UP001162480">
    <property type="component" value="Chromosome 4"/>
</dbReference>
<keyword evidence="3" id="KW-1185">Reference proteome</keyword>
<reference evidence="2" key="1">
    <citation type="submission" date="2023-08" db="EMBL/GenBank/DDBJ databases">
        <authorList>
            <person name="Alioto T."/>
            <person name="Alioto T."/>
            <person name="Gomez Garrido J."/>
        </authorList>
    </citation>
    <scope>NUCLEOTIDE SEQUENCE</scope>
</reference>
<name>A0AA36AT84_OCTVU</name>
<feature type="region of interest" description="Disordered" evidence="1">
    <location>
        <begin position="58"/>
        <end position="82"/>
    </location>
</feature>
<feature type="compositionally biased region" description="Basic and acidic residues" evidence="1">
    <location>
        <begin position="58"/>
        <end position="75"/>
    </location>
</feature>
<evidence type="ECO:0000313" key="2">
    <source>
        <dbReference type="EMBL" id="CAI9721136.1"/>
    </source>
</evidence>
<gene>
    <name evidence="2" type="ORF">OCTVUL_1B015437</name>
</gene>
<accession>A0AA36AT84</accession>
<evidence type="ECO:0000313" key="3">
    <source>
        <dbReference type="Proteomes" id="UP001162480"/>
    </source>
</evidence>
<dbReference type="EMBL" id="OX597817">
    <property type="protein sequence ID" value="CAI9721136.1"/>
    <property type="molecule type" value="Genomic_DNA"/>
</dbReference>
<sequence length="116" mass="13993">MMTSTSLFFLKKAELYLFICVIINGFRRTDNLASILLILDEQMISLLDFGNMCVGKERMNERKEEREKEEREKERKRERKKKKRREMLIFFWGGEELLAVNFAARDEICSRFPNFK</sequence>
<protein>
    <submittedName>
        <fullName evidence="2">Uncharacterized protein</fullName>
    </submittedName>
</protein>
<proteinExistence type="predicted"/>